<feature type="compositionally biased region" description="Basic and acidic residues" evidence="1">
    <location>
        <begin position="352"/>
        <end position="361"/>
    </location>
</feature>
<evidence type="ECO:0000313" key="3">
    <source>
        <dbReference type="EMBL" id="EDM74548.1"/>
    </source>
</evidence>
<evidence type="ECO:0000313" key="4">
    <source>
        <dbReference type="Proteomes" id="UP000005801"/>
    </source>
</evidence>
<protein>
    <submittedName>
        <fullName evidence="3">Uncharacterized protein</fullName>
    </submittedName>
</protein>
<evidence type="ECO:0000256" key="1">
    <source>
        <dbReference type="SAM" id="MobiDB-lite"/>
    </source>
</evidence>
<gene>
    <name evidence="3" type="ORF">PPSIR1_29098</name>
</gene>
<dbReference type="EMBL" id="ABCS01000125">
    <property type="protein sequence ID" value="EDM74548.1"/>
    <property type="molecule type" value="Genomic_DNA"/>
</dbReference>
<feature type="transmembrane region" description="Helical" evidence="2">
    <location>
        <begin position="237"/>
        <end position="262"/>
    </location>
</feature>
<organism evidence="3 4">
    <name type="scientific">Plesiocystis pacifica SIR-1</name>
    <dbReference type="NCBI Taxonomy" id="391625"/>
    <lineage>
        <taxon>Bacteria</taxon>
        <taxon>Pseudomonadati</taxon>
        <taxon>Myxococcota</taxon>
        <taxon>Polyangia</taxon>
        <taxon>Nannocystales</taxon>
        <taxon>Nannocystaceae</taxon>
        <taxon>Plesiocystis</taxon>
    </lineage>
</organism>
<evidence type="ECO:0000256" key="2">
    <source>
        <dbReference type="SAM" id="Phobius"/>
    </source>
</evidence>
<feature type="transmembrane region" description="Helical" evidence="2">
    <location>
        <begin position="159"/>
        <end position="180"/>
    </location>
</feature>
<reference evidence="3 4" key="1">
    <citation type="submission" date="2007-06" db="EMBL/GenBank/DDBJ databases">
        <authorList>
            <person name="Shimkets L."/>
            <person name="Ferriera S."/>
            <person name="Johnson J."/>
            <person name="Kravitz S."/>
            <person name="Beeson K."/>
            <person name="Sutton G."/>
            <person name="Rogers Y.-H."/>
            <person name="Friedman R."/>
            <person name="Frazier M."/>
            <person name="Venter J.C."/>
        </authorList>
    </citation>
    <scope>NUCLEOTIDE SEQUENCE [LARGE SCALE GENOMIC DNA]</scope>
    <source>
        <strain evidence="3 4">SIR-1</strain>
    </source>
</reference>
<dbReference type="AlphaFoldDB" id="A6GHV1"/>
<sequence>MANLVNMLRTKRLEYETVTISRLTQLRPMTLVTLDSDGEANDIIIGRVQRLISVTQGYAVFLGGNGQVRYYAMAGQQYCHHPQFNLLWNEMLRLEFLIGQLRESHLDFQLEMFRSMLGNAVASGLIGDFAAMKASLDDTKELLSGKIGRNAKRTYIRSALAIGALSLCVMGVAVLATYYVEVHELYAEVAIKWAYVVCIGLLGGTAGAMFSILTGVQRDVPFDPVSSADYARFEARIRVAMGALAGAIMGVANITGIVSTTLTEGVEMTAATLILGVMAGFSERLVPSLLSDGKDDDGSKSKDKDEGKAEDAPVRVEVASVTPEAHAPASSEDSEHAETSDAASNTAAQVEPKPDPSSEPD</sequence>
<feature type="compositionally biased region" description="Basic and acidic residues" evidence="1">
    <location>
        <begin position="292"/>
        <end position="314"/>
    </location>
</feature>
<comment type="caution">
    <text evidence="3">The sequence shown here is derived from an EMBL/GenBank/DDBJ whole genome shotgun (WGS) entry which is preliminary data.</text>
</comment>
<accession>A6GHV1</accession>
<feature type="transmembrane region" description="Helical" evidence="2">
    <location>
        <begin position="192"/>
        <end position="216"/>
    </location>
</feature>
<proteinExistence type="predicted"/>
<keyword evidence="2" id="KW-0812">Transmembrane</keyword>
<keyword evidence="2" id="KW-1133">Transmembrane helix</keyword>
<name>A6GHV1_9BACT</name>
<feature type="region of interest" description="Disordered" evidence="1">
    <location>
        <begin position="290"/>
        <end position="361"/>
    </location>
</feature>
<keyword evidence="2" id="KW-0472">Membrane</keyword>
<dbReference type="Proteomes" id="UP000005801">
    <property type="component" value="Unassembled WGS sequence"/>
</dbReference>
<keyword evidence="4" id="KW-1185">Reference proteome</keyword>
<dbReference type="RefSeq" id="WP_006976287.1">
    <property type="nucleotide sequence ID" value="NZ_ABCS01000125.1"/>
</dbReference>